<feature type="chain" id="PRO_5019435526" description="Kazal-like domain-containing protein" evidence="1">
    <location>
        <begin position="19"/>
        <end position="89"/>
    </location>
</feature>
<dbReference type="SUPFAM" id="SSF55399">
    <property type="entry name" value="Subtilisin inhibitor"/>
    <property type="match status" value="1"/>
</dbReference>
<dbReference type="AlphaFoldDB" id="A0A420E8S6"/>
<dbReference type="PROSITE" id="PS51257">
    <property type="entry name" value="PROKAR_LIPOPROTEIN"/>
    <property type="match status" value="1"/>
</dbReference>
<feature type="domain" description="Kazal-like" evidence="2">
    <location>
        <begin position="36"/>
        <end position="89"/>
    </location>
</feature>
<organism evidence="3 4">
    <name type="scientific">Alginatibacterium sediminis</name>
    <dbReference type="NCBI Taxonomy" id="2164068"/>
    <lineage>
        <taxon>Bacteria</taxon>
        <taxon>Pseudomonadati</taxon>
        <taxon>Pseudomonadota</taxon>
        <taxon>Gammaproteobacteria</taxon>
        <taxon>Alteromonadales</taxon>
        <taxon>Alteromonadaceae</taxon>
        <taxon>Alginatibacterium</taxon>
    </lineage>
</organism>
<proteinExistence type="predicted"/>
<dbReference type="InterPro" id="IPR036819">
    <property type="entry name" value="Subtilisin_inhibitor-like_sf"/>
</dbReference>
<evidence type="ECO:0000313" key="4">
    <source>
        <dbReference type="Proteomes" id="UP000286482"/>
    </source>
</evidence>
<dbReference type="InterPro" id="IPR002350">
    <property type="entry name" value="Kazal_dom"/>
</dbReference>
<accession>A0A420E8S6</accession>
<evidence type="ECO:0000256" key="1">
    <source>
        <dbReference type="SAM" id="SignalP"/>
    </source>
</evidence>
<dbReference type="OrthoDB" id="5298703at2"/>
<dbReference type="GO" id="GO:0004867">
    <property type="term" value="F:serine-type endopeptidase inhibitor activity"/>
    <property type="evidence" value="ECO:0007669"/>
    <property type="project" value="InterPro"/>
</dbReference>
<dbReference type="RefSeq" id="WP_120355951.1">
    <property type="nucleotide sequence ID" value="NZ_RAQO01000008.1"/>
</dbReference>
<gene>
    <name evidence="3" type="ORF">DBZ36_15970</name>
</gene>
<keyword evidence="4" id="KW-1185">Reference proteome</keyword>
<comment type="caution">
    <text evidence="3">The sequence shown here is derived from an EMBL/GenBank/DDBJ whole genome shotgun (WGS) entry which is preliminary data.</text>
</comment>
<dbReference type="EMBL" id="RAQO01000008">
    <property type="protein sequence ID" value="RKF15866.1"/>
    <property type="molecule type" value="Genomic_DNA"/>
</dbReference>
<dbReference type="Proteomes" id="UP000286482">
    <property type="component" value="Unassembled WGS sequence"/>
</dbReference>
<name>A0A420E8S6_9ALTE</name>
<protein>
    <recommendedName>
        <fullName evidence="2">Kazal-like domain-containing protein</fullName>
    </recommendedName>
</protein>
<reference evidence="3 4" key="1">
    <citation type="submission" date="2018-09" db="EMBL/GenBank/DDBJ databases">
        <authorList>
            <person name="Wang Z."/>
        </authorList>
    </citation>
    <scope>NUCLEOTIDE SEQUENCE [LARGE SCALE GENOMIC DNA]</scope>
    <source>
        <strain evidence="3 4">ALS 81</strain>
    </source>
</reference>
<evidence type="ECO:0000313" key="3">
    <source>
        <dbReference type="EMBL" id="RKF15866.1"/>
    </source>
</evidence>
<feature type="signal peptide" evidence="1">
    <location>
        <begin position="1"/>
        <end position="18"/>
    </location>
</feature>
<keyword evidence="1" id="KW-0732">Signal</keyword>
<sequence>MSISKGLLTSLTFSAVFALSACSTQEPMQDKAAPSSAEIIVCPSERPEMCTMEYAPVCANVDGNREEFANGCGACSNPDVESYTPGACE</sequence>
<evidence type="ECO:0000259" key="2">
    <source>
        <dbReference type="PROSITE" id="PS51465"/>
    </source>
</evidence>
<dbReference type="PROSITE" id="PS51465">
    <property type="entry name" value="KAZAL_2"/>
    <property type="match status" value="1"/>
</dbReference>